<accession>A0A1M5UCH8</accession>
<evidence type="ECO:0000313" key="1">
    <source>
        <dbReference type="EMBL" id="SHH60618.1"/>
    </source>
</evidence>
<name>A0A1M5UCH8_9FLAO</name>
<evidence type="ECO:0000313" key="2">
    <source>
        <dbReference type="Proteomes" id="UP000184522"/>
    </source>
</evidence>
<dbReference type="Gene3D" id="3.40.30.10">
    <property type="entry name" value="Glutaredoxin"/>
    <property type="match status" value="1"/>
</dbReference>
<protein>
    <recommendedName>
        <fullName evidence="3">Arsenate reductase, glutaredoxin family</fullName>
    </recommendedName>
</protein>
<dbReference type="OrthoDB" id="1434620at2"/>
<reference evidence="2" key="1">
    <citation type="submission" date="2016-11" db="EMBL/GenBank/DDBJ databases">
        <authorList>
            <person name="Varghese N."/>
            <person name="Submissions S."/>
        </authorList>
    </citation>
    <scope>NUCLEOTIDE SEQUENCE [LARGE SCALE GENOMIC DNA]</scope>
    <source>
        <strain evidence="2">DSM 25330</strain>
    </source>
</reference>
<dbReference type="Proteomes" id="UP000184522">
    <property type="component" value="Unassembled WGS sequence"/>
</dbReference>
<organism evidence="1 2">
    <name type="scientific">Winogradskyella jejuensis</name>
    <dbReference type="NCBI Taxonomy" id="1089305"/>
    <lineage>
        <taxon>Bacteria</taxon>
        <taxon>Pseudomonadati</taxon>
        <taxon>Bacteroidota</taxon>
        <taxon>Flavobacteriia</taxon>
        <taxon>Flavobacteriales</taxon>
        <taxon>Flavobacteriaceae</taxon>
        <taxon>Winogradskyella</taxon>
    </lineage>
</organism>
<dbReference type="RefSeq" id="WP_073086799.1">
    <property type="nucleotide sequence ID" value="NZ_FQWS01000002.1"/>
</dbReference>
<evidence type="ECO:0008006" key="3">
    <source>
        <dbReference type="Google" id="ProtNLM"/>
    </source>
</evidence>
<dbReference type="AlphaFoldDB" id="A0A1M5UCH8"/>
<gene>
    <name evidence="1" type="ORF">SAMN05444148_2434</name>
</gene>
<proteinExistence type="predicted"/>
<keyword evidence="2" id="KW-1185">Reference proteome</keyword>
<dbReference type="STRING" id="1089305.SAMN05444148_2434"/>
<sequence>MTINTEKQQITCIYASGTKFGKQLKALAEATKKAVFFKDIKESMPSDTQWHDIAVRLNISLNDLIDKSKIDDLDRNTDFEEDDLVKILAKYPDALIGAILLEDNRIEHITQYTSILKFFNVDSAGLEKTLHFEDPTIESQTNNDTFL</sequence>
<dbReference type="EMBL" id="FQWS01000002">
    <property type="protein sequence ID" value="SHH60618.1"/>
    <property type="molecule type" value="Genomic_DNA"/>
</dbReference>